<dbReference type="Proteomes" id="UP000518288">
    <property type="component" value="Unassembled WGS sequence"/>
</dbReference>
<keyword evidence="2 12" id="KW-0963">Cytoplasm</keyword>
<feature type="binding site" evidence="12">
    <location>
        <begin position="36"/>
        <end position="43"/>
    </location>
    <ligand>
        <name>ATP</name>
        <dbReference type="ChEBI" id="CHEBI:30616"/>
        <label>1</label>
    </ligand>
</feature>
<dbReference type="Pfam" id="PF12848">
    <property type="entry name" value="ABC_tran_Xtn"/>
    <property type="match status" value="1"/>
</dbReference>
<dbReference type="Gene3D" id="1.10.287.380">
    <property type="entry name" value="Valyl-tRNA synthetase, C-terminal domain"/>
    <property type="match status" value="1"/>
</dbReference>
<keyword evidence="4 12" id="KW-0547">Nucleotide-binding</keyword>
<keyword evidence="1" id="KW-1003">Cell membrane</keyword>
<dbReference type="AlphaFoldDB" id="A0A7Y9R0Z4"/>
<dbReference type="HAMAP" id="MF_00848">
    <property type="entry name" value="Uup"/>
    <property type="match status" value="1"/>
</dbReference>
<dbReference type="Pfam" id="PF00005">
    <property type="entry name" value="ABC_tran"/>
    <property type="match status" value="2"/>
</dbReference>
<keyword evidence="8 12" id="KW-0238">DNA-binding</keyword>
<evidence type="ECO:0000256" key="3">
    <source>
        <dbReference type="ARBA" id="ARBA00022737"/>
    </source>
</evidence>
<dbReference type="InterPro" id="IPR032524">
    <property type="entry name" value="ABC_tran_C"/>
</dbReference>
<dbReference type="InterPro" id="IPR017871">
    <property type="entry name" value="ABC_transporter-like_CS"/>
</dbReference>
<evidence type="ECO:0000256" key="4">
    <source>
        <dbReference type="ARBA" id="ARBA00022741"/>
    </source>
</evidence>
<dbReference type="EC" id="3.6.1.-" evidence="12"/>
<dbReference type="GO" id="GO:0005524">
    <property type="term" value="F:ATP binding"/>
    <property type="evidence" value="ECO:0007669"/>
    <property type="project" value="UniProtKB-UniRule"/>
</dbReference>
<dbReference type="InterPro" id="IPR037118">
    <property type="entry name" value="Val-tRNA_synth_C_sf"/>
</dbReference>
<feature type="domain" description="ABC transporter" evidence="13">
    <location>
        <begin position="310"/>
        <end position="528"/>
    </location>
</feature>
<dbReference type="InterPro" id="IPR003439">
    <property type="entry name" value="ABC_transporter-like_ATP-bd"/>
</dbReference>
<dbReference type="SUPFAM" id="SSF52540">
    <property type="entry name" value="P-loop containing nucleoside triphosphate hydrolases"/>
    <property type="match status" value="2"/>
</dbReference>
<dbReference type="Gene3D" id="3.40.50.300">
    <property type="entry name" value="P-loop containing nucleotide triphosphate hydrolases"/>
    <property type="match status" value="2"/>
</dbReference>
<keyword evidence="3 12" id="KW-0677">Repeat</keyword>
<dbReference type="FunFam" id="3.40.50.300:FF:000011">
    <property type="entry name" value="Putative ABC transporter ATP-binding component"/>
    <property type="match status" value="1"/>
</dbReference>
<comment type="subcellular location">
    <subcellularLocation>
        <location evidence="12">Cytoplasm</location>
    </subcellularLocation>
    <text evidence="12">Associates with ribosomes.</text>
</comment>
<dbReference type="InterPro" id="IPR003593">
    <property type="entry name" value="AAA+_ATPase"/>
</dbReference>
<dbReference type="PROSITE" id="PS00211">
    <property type="entry name" value="ABC_TRANSPORTER_1"/>
    <property type="match status" value="1"/>
</dbReference>
<reference evidence="14 15" key="1">
    <citation type="submission" date="2020-07" db="EMBL/GenBank/DDBJ databases">
        <title>Genomic Encyclopedia of Archaeal and Bacterial Type Strains, Phase II (KMG-II): from individual species to whole genera.</title>
        <authorList>
            <person name="Goeker M."/>
        </authorList>
    </citation>
    <scope>NUCLEOTIDE SEQUENCE [LARGE SCALE GENOMIC DNA]</scope>
    <source>
        <strain evidence="14 15">DSM 21226</strain>
    </source>
</reference>
<comment type="caution">
    <text evidence="14">The sequence shown here is derived from an EMBL/GenBank/DDBJ whole genome shotgun (WGS) entry which is preliminary data.</text>
</comment>
<organism evidence="14 15">
    <name type="scientific">Sphaerotilus montanus</name>
    <dbReference type="NCBI Taxonomy" id="522889"/>
    <lineage>
        <taxon>Bacteria</taxon>
        <taxon>Pseudomonadati</taxon>
        <taxon>Pseudomonadota</taxon>
        <taxon>Betaproteobacteria</taxon>
        <taxon>Burkholderiales</taxon>
        <taxon>Sphaerotilaceae</taxon>
        <taxon>Sphaerotilus</taxon>
    </lineage>
</organism>
<comment type="catalytic activity">
    <reaction evidence="10 12">
        <text>ATP + H2O = ADP + phosphate + H(+)</text>
        <dbReference type="Rhea" id="RHEA:13065"/>
        <dbReference type="ChEBI" id="CHEBI:15377"/>
        <dbReference type="ChEBI" id="CHEBI:15378"/>
        <dbReference type="ChEBI" id="CHEBI:30616"/>
        <dbReference type="ChEBI" id="CHEBI:43474"/>
        <dbReference type="ChEBI" id="CHEBI:456216"/>
    </reaction>
</comment>
<dbReference type="EMBL" id="JACCFH010000001">
    <property type="protein sequence ID" value="NYG33200.1"/>
    <property type="molecule type" value="Genomic_DNA"/>
</dbReference>
<dbReference type="GO" id="GO:0043022">
    <property type="term" value="F:ribosome binding"/>
    <property type="evidence" value="ECO:0007669"/>
    <property type="project" value="UniProtKB-UniRule"/>
</dbReference>
<dbReference type="FunFam" id="3.40.50.300:FF:000309">
    <property type="entry name" value="ABC transporter ATP-binding protein"/>
    <property type="match status" value="1"/>
</dbReference>
<protein>
    <recommendedName>
        <fullName evidence="12">ATP-binding protein Uup</fullName>
        <ecNumber evidence="12">3.6.1.-</ecNumber>
    </recommendedName>
</protein>
<dbReference type="CDD" id="cd03221">
    <property type="entry name" value="ABCF_EF-3"/>
    <property type="match status" value="2"/>
</dbReference>
<evidence type="ECO:0000259" key="13">
    <source>
        <dbReference type="PROSITE" id="PS50893"/>
    </source>
</evidence>
<comment type="function">
    <text evidence="12">Probably plays a role in ribosome assembly or function. May be involved in resolution of branched DNA intermediates that result from template switching in postreplication gaps. Binds DNA and has ATPase activity.</text>
</comment>
<feature type="domain" description="ABC transporter" evidence="13">
    <location>
        <begin position="4"/>
        <end position="243"/>
    </location>
</feature>
<gene>
    <name evidence="12" type="primary">uup</name>
    <name evidence="14" type="ORF">BDD16_002186</name>
</gene>
<dbReference type="Pfam" id="PF16326">
    <property type="entry name" value="ABC_tran_CTD"/>
    <property type="match status" value="1"/>
</dbReference>
<proteinExistence type="inferred from homology"/>
<dbReference type="PROSITE" id="PS50893">
    <property type="entry name" value="ABC_TRANSPORTER_2"/>
    <property type="match status" value="2"/>
</dbReference>
<evidence type="ECO:0000256" key="6">
    <source>
        <dbReference type="ARBA" id="ARBA00022801"/>
    </source>
</evidence>
<dbReference type="GO" id="GO:0003677">
    <property type="term" value="F:DNA binding"/>
    <property type="evidence" value="ECO:0007669"/>
    <property type="project" value="UniProtKB-UniRule"/>
</dbReference>
<evidence type="ECO:0000256" key="11">
    <source>
        <dbReference type="ARBA" id="ARBA00061478"/>
    </source>
</evidence>
<dbReference type="RefSeq" id="WP_179633995.1">
    <property type="nucleotide sequence ID" value="NZ_CAXYYM010000013.1"/>
</dbReference>
<evidence type="ECO:0000256" key="10">
    <source>
        <dbReference type="ARBA" id="ARBA00049360"/>
    </source>
</evidence>
<dbReference type="PANTHER" id="PTHR42855:SF1">
    <property type="entry name" value="ABC TRANSPORTER DOMAIN-CONTAINING PROTEIN"/>
    <property type="match status" value="1"/>
</dbReference>
<evidence type="ECO:0000313" key="14">
    <source>
        <dbReference type="EMBL" id="NYG33200.1"/>
    </source>
</evidence>
<evidence type="ECO:0000256" key="8">
    <source>
        <dbReference type="ARBA" id="ARBA00023125"/>
    </source>
</evidence>
<dbReference type="InterPro" id="IPR032781">
    <property type="entry name" value="ABC_tran_Xtn"/>
</dbReference>
<dbReference type="SMART" id="SM00382">
    <property type="entry name" value="AAA"/>
    <property type="match status" value="2"/>
</dbReference>
<dbReference type="GO" id="GO:0005737">
    <property type="term" value="C:cytoplasm"/>
    <property type="evidence" value="ECO:0007669"/>
    <property type="project" value="UniProtKB-SubCell"/>
</dbReference>
<keyword evidence="1" id="KW-0472">Membrane</keyword>
<dbReference type="GO" id="GO:0006281">
    <property type="term" value="P:DNA repair"/>
    <property type="evidence" value="ECO:0007669"/>
    <property type="project" value="UniProtKB-KW"/>
</dbReference>
<comment type="similarity">
    <text evidence="11 12">Belongs to the ABC transporter superfamily. ABCF family. Uup subfamily.</text>
</comment>
<dbReference type="InterPro" id="IPR027417">
    <property type="entry name" value="P-loop_NTPase"/>
</dbReference>
<accession>A0A7Y9R0Z4</accession>
<keyword evidence="7 12" id="KW-0067">ATP-binding</keyword>
<evidence type="ECO:0000256" key="7">
    <source>
        <dbReference type="ARBA" id="ARBA00022840"/>
    </source>
</evidence>
<name>A0A7Y9R0Z4_9BURK</name>
<dbReference type="InterPro" id="IPR043686">
    <property type="entry name" value="Uup"/>
</dbReference>
<evidence type="ECO:0000256" key="1">
    <source>
        <dbReference type="ARBA" id="ARBA00022475"/>
    </source>
</evidence>
<keyword evidence="9 12" id="KW-0234">DNA repair</keyword>
<evidence type="ECO:0000256" key="9">
    <source>
        <dbReference type="ARBA" id="ARBA00023204"/>
    </source>
</evidence>
<keyword evidence="6 12" id="KW-0378">Hydrolase</keyword>
<evidence type="ECO:0000256" key="12">
    <source>
        <dbReference type="HAMAP-Rule" id="MF_00848"/>
    </source>
</evidence>
<feature type="binding site" evidence="12">
    <location>
        <begin position="342"/>
        <end position="349"/>
    </location>
    <ligand>
        <name>ATP</name>
        <dbReference type="ChEBI" id="CHEBI:30616"/>
        <label>2</label>
    </ligand>
</feature>
<keyword evidence="15" id="KW-1185">Reference proteome</keyword>
<evidence type="ECO:0000256" key="5">
    <source>
        <dbReference type="ARBA" id="ARBA00022763"/>
    </source>
</evidence>
<dbReference type="PANTHER" id="PTHR42855">
    <property type="entry name" value="ABC TRANSPORTER ATP-BINDING SUBUNIT"/>
    <property type="match status" value="1"/>
</dbReference>
<sequence>MALLTLLDASLAYGHVALLDHAAMSLEAGERIGLIGRNGTGKSSLLKILAGLELPDDGTLQVQANVRRYYVPQEPQFEPGISVFDAVSVGVAEARSLRERYEAHAEGDDLDALQSQIEAVDGWTWEQRVDETLERLKLRADQQVDALSGGLRKRVALAQALVAAPDVLLLDEPTNHLDLESIIWLQDLLISFRGAVLLITHDRAFLDAVSTRILELDRGQIRSYPGSFTTYEATKARELEDEALFNARFDKLLAQEEVWIRKGVEARRTRSVSRINRLTALRDQRAARRDVVGKVRLEVDASSRSGKIVAELEGATKAYGDRTIVRGFTGTILRGDKVGLIGPNGAGKTTLLKMILGELAPDSGTVKLGTMLQVAYFDQMREALNLDATLADTISPGSEWIEIGNARKHVMSYLGDFLFSPARANSPVRSLSGGERNRLLLARLFARPANVLVLDEPTNDLDIETLELLEDLLQNFKGTVFLVSHDRRFLDAVVTSTIVSEGDGNWREYEGSVEDWLLQSQRAAALAAKAARNAPAPAPVKAAVAAAPVAAPAVAKRKLSYKEQRELDELPARLAALEAEQAALNEALAGTALYAGPADKVAAAHARHAAIDDELLVLMERWEALEAR</sequence>
<evidence type="ECO:0000313" key="15">
    <source>
        <dbReference type="Proteomes" id="UP000518288"/>
    </source>
</evidence>
<evidence type="ECO:0000256" key="2">
    <source>
        <dbReference type="ARBA" id="ARBA00022490"/>
    </source>
</evidence>
<keyword evidence="5 12" id="KW-0227">DNA damage</keyword>
<dbReference type="InterPro" id="IPR051309">
    <property type="entry name" value="ABCF_ATPase"/>
</dbReference>
<dbReference type="GO" id="GO:0016887">
    <property type="term" value="F:ATP hydrolysis activity"/>
    <property type="evidence" value="ECO:0007669"/>
    <property type="project" value="UniProtKB-UniRule"/>
</dbReference>